<keyword evidence="6 7" id="KW-0472">Membrane</keyword>
<feature type="transmembrane region" description="Helical" evidence="7">
    <location>
        <begin position="86"/>
        <end position="104"/>
    </location>
</feature>
<evidence type="ECO:0000256" key="4">
    <source>
        <dbReference type="ARBA" id="ARBA00022692"/>
    </source>
</evidence>
<feature type="transmembrane region" description="Helical" evidence="7">
    <location>
        <begin position="58"/>
        <end position="79"/>
    </location>
</feature>
<evidence type="ECO:0000256" key="2">
    <source>
        <dbReference type="ARBA" id="ARBA00006679"/>
    </source>
</evidence>
<protein>
    <submittedName>
        <fullName evidence="8">DoxX family protein</fullName>
    </submittedName>
</protein>
<keyword evidence="5 7" id="KW-1133">Transmembrane helix</keyword>
<evidence type="ECO:0000313" key="9">
    <source>
        <dbReference type="Proteomes" id="UP000245962"/>
    </source>
</evidence>
<dbReference type="RefSeq" id="WP_116694439.1">
    <property type="nucleotide sequence ID" value="NZ_QEHR01000005.1"/>
</dbReference>
<feature type="transmembrane region" description="Helical" evidence="7">
    <location>
        <begin position="116"/>
        <end position="134"/>
    </location>
</feature>
<dbReference type="OrthoDB" id="9813193at2"/>
<evidence type="ECO:0000256" key="6">
    <source>
        <dbReference type="ARBA" id="ARBA00023136"/>
    </source>
</evidence>
<keyword evidence="9" id="KW-1185">Reference proteome</keyword>
<keyword evidence="4 7" id="KW-0812">Transmembrane</keyword>
<organism evidence="8 9">
    <name type="scientific">Marixanthomonas spongiae</name>
    <dbReference type="NCBI Taxonomy" id="2174845"/>
    <lineage>
        <taxon>Bacteria</taxon>
        <taxon>Pseudomonadati</taxon>
        <taxon>Bacteroidota</taxon>
        <taxon>Flavobacteriia</taxon>
        <taxon>Flavobacteriales</taxon>
        <taxon>Flavobacteriaceae</taxon>
        <taxon>Marixanthomonas</taxon>
    </lineage>
</organism>
<accession>A0A2U0I113</accession>
<dbReference type="EMBL" id="QEHR01000005">
    <property type="protein sequence ID" value="PVW14795.1"/>
    <property type="molecule type" value="Genomic_DNA"/>
</dbReference>
<dbReference type="PANTHER" id="PTHR33452:SF1">
    <property type="entry name" value="INNER MEMBRANE PROTEIN YPHA-RELATED"/>
    <property type="match status" value="1"/>
</dbReference>
<evidence type="ECO:0000256" key="1">
    <source>
        <dbReference type="ARBA" id="ARBA00004651"/>
    </source>
</evidence>
<comment type="similarity">
    <text evidence="2">Belongs to the DoxX family.</text>
</comment>
<dbReference type="InterPro" id="IPR051907">
    <property type="entry name" value="DoxX-like_oxidoreductase"/>
</dbReference>
<dbReference type="AlphaFoldDB" id="A0A2U0I113"/>
<dbReference type="Proteomes" id="UP000245962">
    <property type="component" value="Unassembled WGS sequence"/>
</dbReference>
<gene>
    <name evidence="8" type="ORF">DDV96_09090</name>
</gene>
<dbReference type="PANTHER" id="PTHR33452">
    <property type="entry name" value="OXIDOREDUCTASE CATD-RELATED"/>
    <property type="match status" value="1"/>
</dbReference>
<evidence type="ECO:0000256" key="7">
    <source>
        <dbReference type="SAM" id="Phobius"/>
    </source>
</evidence>
<dbReference type="Pfam" id="PF07681">
    <property type="entry name" value="DoxX"/>
    <property type="match status" value="1"/>
</dbReference>
<proteinExistence type="inferred from homology"/>
<evidence type="ECO:0000256" key="3">
    <source>
        <dbReference type="ARBA" id="ARBA00022475"/>
    </source>
</evidence>
<evidence type="ECO:0000313" key="8">
    <source>
        <dbReference type="EMBL" id="PVW14795.1"/>
    </source>
</evidence>
<evidence type="ECO:0000256" key="5">
    <source>
        <dbReference type="ARBA" id="ARBA00022989"/>
    </source>
</evidence>
<reference evidence="8 9" key="1">
    <citation type="submission" date="2018-04" db="EMBL/GenBank/DDBJ databases">
        <title>Marixanthomonas spongiae HN-E44 sp. nov., isolated from a marine sponge.</title>
        <authorList>
            <person name="Luo L."/>
            <person name="Zhuang L."/>
        </authorList>
    </citation>
    <scope>NUCLEOTIDE SEQUENCE [LARGE SCALE GENOMIC DNA]</scope>
    <source>
        <strain evidence="8 9">HN-E44</strain>
    </source>
</reference>
<dbReference type="InterPro" id="IPR032808">
    <property type="entry name" value="DoxX"/>
</dbReference>
<comment type="caution">
    <text evidence="8">The sequence shown here is derived from an EMBL/GenBank/DDBJ whole genome shotgun (WGS) entry which is preliminary data.</text>
</comment>
<feature type="transmembrane region" description="Helical" evidence="7">
    <location>
        <begin position="20"/>
        <end position="38"/>
    </location>
</feature>
<keyword evidence="3" id="KW-1003">Cell membrane</keyword>
<comment type="subcellular location">
    <subcellularLocation>
        <location evidence="1">Cell membrane</location>
        <topology evidence="1">Multi-pass membrane protein</topology>
    </subcellularLocation>
</comment>
<dbReference type="GO" id="GO:0005886">
    <property type="term" value="C:plasma membrane"/>
    <property type="evidence" value="ECO:0007669"/>
    <property type="project" value="UniProtKB-SubCell"/>
</dbReference>
<sequence>MKQTLKRILDTGNYPKNLNIVLLILRFLVGILMLTHGMGKLQTLFGGDPIQFHDPLGVGAAMSLALAVFAEVLCSILLIIGLGTRLAAIPLLFTMMVAAFVIHINDDFGRQELPMLYAAIYIVIATIGAGRYSLDYLLLKNNKK</sequence>
<name>A0A2U0I113_9FLAO</name>